<organism evidence="1 2">
    <name type="scientific">Streptomyces misionensis</name>
    <dbReference type="NCBI Taxonomy" id="67331"/>
    <lineage>
        <taxon>Bacteria</taxon>
        <taxon>Bacillati</taxon>
        <taxon>Actinomycetota</taxon>
        <taxon>Actinomycetes</taxon>
        <taxon>Kitasatosporales</taxon>
        <taxon>Streptomycetaceae</taxon>
        <taxon>Streptomyces</taxon>
    </lineage>
</organism>
<dbReference type="Proteomes" id="UP000182375">
    <property type="component" value="Unassembled WGS sequence"/>
</dbReference>
<dbReference type="AlphaFoldDB" id="A0A1H4LVG8"/>
<name>A0A1H4LVG8_9ACTN</name>
<sequence length="215" mass="23543">MRKHITQLLATTGGVYDPETDAVVQDELAADRRAAEAKQHRIQEQQIAEDADELAALARAGRLDRSVETRPGDEAARDILVHRDDYHQVVDGWQVQAYASRPGHCADPAVRTTAAGSLPVAVRAHVSLLGALADLCGRRRAQRAHFTWCVVRDGGGRPAGCLVDEWVVPLHEALRQPFGTAEQTGPCRYFHIPKNLSDDVVAADDPEARFSDGER</sequence>
<accession>A0A1H4LVG8</accession>
<evidence type="ECO:0000313" key="1">
    <source>
        <dbReference type="EMBL" id="SEB74514.1"/>
    </source>
</evidence>
<dbReference type="RefSeq" id="WP_074990135.1">
    <property type="nucleotide sequence ID" value="NZ_FNTD01000004.1"/>
</dbReference>
<evidence type="ECO:0000313" key="2">
    <source>
        <dbReference type="Proteomes" id="UP000182375"/>
    </source>
</evidence>
<reference evidence="1 2" key="1">
    <citation type="submission" date="2016-10" db="EMBL/GenBank/DDBJ databases">
        <authorList>
            <person name="de Groot N.N."/>
        </authorList>
    </citation>
    <scope>NUCLEOTIDE SEQUENCE [LARGE SCALE GENOMIC DNA]</scope>
    <source>
        <strain evidence="1 2">DSM 40306</strain>
    </source>
</reference>
<proteinExistence type="predicted"/>
<protein>
    <submittedName>
        <fullName evidence="1">Uncharacterized protein</fullName>
    </submittedName>
</protein>
<dbReference type="EMBL" id="FNTD01000004">
    <property type="protein sequence ID" value="SEB74514.1"/>
    <property type="molecule type" value="Genomic_DNA"/>
</dbReference>
<gene>
    <name evidence="1" type="ORF">SAMN04490357_0276</name>
</gene>
<dbReference type="GeneID" id="95509570"/>